<reference evidence="2 3" key="1">
    <citation type="submission" date="2023-09" db="EMBL/GenBank/DDBJ databases">
        <title>Whole genome shotgun sequencing (WGS) of Bosea sp. ZW T0_25, isolated from stored onions (Allium cepa).</title>
        <authorList>
            <person name="Stoll D.A."/>
            <person name="Huch M."/>
        </authorList>
    </citation>
    <scope>NUCLEOTIDE SEQUENCE [LARGE SCALE GENOMIC DNA]</scope>
    <source>
        <strain evidence="2 3">ZW T0_25</strain>
    </source>
</reference>
<evidence type="ECO:0000259" key="1">
    <source>
        <dbReference type="PROSITE" id="PS50075"/>
    </source>
</evidence>
<protein>
    <submittedName>
        <fullName evidence="2">Phosphopantetheine-binding protein</fullName>
    </submittedName>
</protein>
<dbReference type="Pfam" id="PF00550">
    <property type="entry name" value="PP-binding"/>
    <property type="match status" value="1"/>
</dbReference>
<evidence type="ECO:0000313" key="2">
    <source>
        <dbReference type="EMBL" id="MDU0338796.1"/>
    </source>
</evidence>
<feature type="domain" description="Carrier" evidence="1">
    <location>
        <begin position="1"/>
        <end position="83"/>
    </location>
</feature>
<dbReference type="Proteomes" id="UP001254257">
    <property type="component" value="Unassembled WGS sequence"/>
</dbReference>
<proteinExistence type="predicted"/>
<organism evidence="2 3">
    <name type="scientific">Bosea rubneri</name>
    <dbReference type="NCBI Taxonomy" id="3075434"/>
    <lineage>
        <taxon>Bacteria</taxon>
        <taxon>Pseudomonadati</taxon>
        <taxon>Pseudomonadota</taxon>
        <taxon>Alphaproteobacteria</taxon>
        <taxon>Hyphomicrobiales</taxon>
        <taxon>Boseaceae</taxon>
        <taxon>Bosea</taxon>
    </lineage>
</organism>
<dbReference type="Gene3D" id="1.10.1200.10">
    <property type="entry name" value="ACP-like"/>
    <property type="match status" value="1"/>
</dbReference>
<accession>A0ABU3S245</accession>
<dbReference type="EMBL" id="JAWDID010000003">
    <property type="protein sequence ID" value="MDU0338796.1"/>
    <property type="molecule type" value="Genomic_DNA"/>
</dbReference>
<evidence type="ECO:0000313" key="3">
    <source>
        <dbReference type="Proteomes" id="UP001254257"/>
    </source>
</evidence>
<keyword evidence="3" id="KW-1185">Reference proteome</keyword>
<sequence length="83" mass="8999">MTKVSAVAIVRETVLAMLAERGHRGTISDHDSLFFSGKLDSMAATEVLMLLEREIGIDLADADFDITQLDTLAQIEALIGEHA</sequence>
<name>A0ABU3S245_9HYPH</name>
<comment type="caution">
    <text evidence="2">The sequence shown here is derived from an EMBL/GenBank/DDBJ whole genome shotgun (WGS) entry which is preliminary data.</text>
</comment>
<gene>
    <name evidence="2" type="ORF">RKE40_02845</name>
</gene>
<dbReference type="RefSeq" id="WP_316016736.1">
    <property type="nucleotide sequence ID" value="NZ_JAWDID010000003.1"/>
</dbReference>
<dbReference type="SUPFAM" id="SSF47336">
    <property type="entry name" value="ACP-like"/>
    <property type="match status" value="1"/>
</dbReference>
<dbReference type="InterPro" id="IPR009081">
    <property type="entry name" value="PP-bd_ACP"/>
</dbReference>
<dbReference type="InterPro" id="IPR036736">
    <property type="entry name" value="ACP-like_sf"/>
</dbReference>
<dbReference type="PROSITE" id="PS50075">
    <property type="entry name" value="CARRIER"/>
    <property type="match status" value="1"/>
</dbReference>